<organism evidence="2 3">
    <name type="scientific">Paenibacillus konkukensis</name>
    <dbReference type="NCBI Taxonomy" id="2020716"/>
    <lineage>
        <taxon>Bacteria</taxon>
        <taxon>Bacillati</taxon>
        <taxon>Bacillota</taxon>
        <taxon>Bacilli</taxon>
        <taxon>Bacillales</taxon>
        <taxon>Paenibacillaceae</taxon>
        <taxon>Paenibacillus</taxon>
    </lineage>
</organism>
<dbReference type="InterPro" id="IPR036388">
    <property type="entry name" value="WH-like_DNA-bd_sf"/>
</dbReference>
<dbReference type="Proteomes" id="UP001057134">
    <property type="component" value="Chromosome"/>
</dbReference>
<dbReference type="Pfam" id="PF03551">
    <property type="entry name" value="PadR"/>
    <property type="match status" value="1"/>
</dbReference>
<accession>A0ABY4RW71</accession>
<reference evidence="2" key="2">
    <citation type="journal article" date="2021" name="J Anim Sci Technol">
        <title>Complete genome sequence of Paenibacillus konkukensis sp. nov. SK3146 as a potential probiotic strain.</title>
        <authorList>
            <person name="Jung H.I."/>
            <person name="Park S."/>
            <person name="Niu K.M."/>
            <person name="Lee S.W."/>
            <person name="Kothari D."/>
            <person name="Yi K.J."/>
            <person name="Kim S.K."/>
        </authorList>
    </citation>
    <scope>NUCLEOTIDE SEQUENCE</scope>
    <source>
        <strain evidence="2">SK3146</strain>
    </source>
</reference>
<keyword evidence="3" id="KW-1185">Reference proteome</keyword>
<protein>
    <submittedName>
        <fullName evidence="2">Lineage-specific thermal regulator protein</fullName>
    </submittedName>
</protein>
<dbReference type="InterPro" id="IPR036390">
    <property type="entry name" value="WH_DNA-bd_sf"/>
</dbReference>
<dbReference type="PANTHER" id="PTHR33169">
    <property type="entry name" value="PADR-FAMILY TRANSCRIPTIONAL REGULATOR"/>
    <property type="match status" value="1"/>
</dbReference>
<reference evidence="2" key="1">
    <citation type="submission" date="2018-02" db="EMBL/GenBank/DDBJ databases">
        <authorList>
            <person name="Kim S.-K."/>
            <person name="Jung H.-I."/>
            <person name="Lee S.-W."/>
        </authorList>
    </citation>
    <scope>NUCLEOTIDE SEQUENCE</scope>
    <source>
        <strain evidence="2">SK3146</strain>
    </source>
</reference>
<name>A0ABY4RW71_9BACL</name>
<evidence type="ECO:0000259" key="1">
    <source>
        <dbReference type="Pfam" id="PF03551"/>
    </source>
</evidence>
<dbReference type="EMBL" id="CP027059">
    <property type="protein sequence ID" value="UQZ85931.1"/>
    <property type="molecule type" value="Genomic_DNA"/>
</dbReference>
<feature type="domain" description="Transcription regulator PadR N-terminal" evidence="1">
    <location>
        <begin position="18"/>
        <end position="92"/>
    </location>
</feature>
<evidence type="ECO:0000313" key="3">
    <source>
        <dbReference type="Proteomes" id="UP001057134"/>
    </source>
</evidence>
<proteinExistence type="predicted"/>
<dbReference type="Gene3D" id="1.10.10.10">
    <property type="entry name" value="Winged helix-like DNA-binding domain superfamily/Winged helix DNA-binding domain"/>
    <property type="match status" value="1"/>
</dbReference>
<gene>
    <name evidence="2" type="ORF">SK3146_05221</name>
</gene>
<sequence length="116" mass="13633">MPVEIDKEILKGHIDTILLSLLRAQPMYGYELSKLVRERSQGRFELKEGTLYLALKRLEKNGYIESYWGAEEESGGGRRKYYRILDTGGVRFRQKQAEWHFVKSVMDTFIKEEAEL</sequence>
<dbReference type="InterPro" id="IPR005149">
    <property type="entry name" value="Tscrpt_reg_PadR_N"/>
</dbReference>
<evidence type="ECO:0000313" key="2">
    <source>
        <dbReference type="EMBL" id="UQZ85931.1"/>
    </source>
</evidence>
<dbReference type="PANTHER" id="PTHR33169:SF14">
    <property type="entry name" value="TRANSCRIPTIONAL REGULATOR RV3488"/>
    <property type="match status" value="1"/>
</dbReference>
<dbReference type="InterPro" id="IPR052509">
    <property type="entry name" value="Metal_resp_DNA-bind_regulator"/>
</dbReference>
<dbReference type="SUPFAM" id="SSF46785">
    <property type="entry name" value="Winged helix' DNA-binding domain"/>
    <property type="match status" value="1"/>
</dbReference>